<dbReference type="Gene3D" id="3.20.20.70">
    <property type="entry name" value="Aldolase class I"/>
    <property type="match status" value="1"/>
</dbReference>
<reference evidence="8" key="1">
    <citation type="submission" date="2024-06" db="EMBL/GenBank/DDBJ databases">
        <title>A Novel Isolate, Dehalogenimonas sp. Strain 4OHTPN, Dechlorinates Aromatic 4 Hydroxy chlorothalonil by a Novel Reductive Dehalogenase.</title>
        <authorList>
            <person name="Liu G."/>
        </authorList>
    </citation>
    <scope>NUCLEOTIDE SEQUENCE</scope>
    <source>
        <strain evidence="8">4OHTPN</strain>
    </source>
</reference>
<dbReference type="GO" id="GO:0051539">
    <property type="term" value="F:4 iron, 4 sulfur cluster binding"/>
    <property type="evidence" value="ECO:0007669"/>
    <property type="project" value="UniProtKB-KW"/>
</dbReference>
<keyword evidence="6" id="KW-0411">Iron-sulfur</keyword>
<dbReference type="PROSITE" id="PS51918">
    <property type="entry name" value="RADICAL_SAM"/>
    <property type="match status" value="1"/>
</dbReference>
<gene>
    <name evidence="8" type="ORF">ABV300_00315</name>
</gene>
<name>A0AAU8G8X0_9CHLR</name>
<evidence type="ECO:0000313" key="8">
    <source>
        <dbReference type="EMBL" id="XCH33353.1"/>
    </source>
</evidence>
<evidence type="ECO:0000256" key="3">
    <source>
        <dbReference type="ARBA" id="ARBA00022691"/>
    </source>
</evidence>
<dbReference type="GO" id="GO:0003824">
    <property type="term" value="F:catalytic activity"/>
    <property type="evidence" value="ECO:0007669"/>
    <property type="project" value="InterPro"/>
</dbReference>
<evidence type="ECO:0000256" key="1">
    <source>
        <dbReference type="ARBA" id="ARBA00001966"/>
    </source>
</evidence>
<sequence length="267" mass="30168">MTTVSNKPSISVTAKKPENSLCVYHVVYEPTFKSIIFHHWTECNLKCRGCYCRREKIDFSLLPDWQVRLSTNPPESPPEVLLSLSETLKLTKGLAIDRAIFIGVEPTLDPGLPRLAHELKSRYGSYNILFTNAVSLPDITDIDEIIVSLKAVTPEVYRQYTEGDNRKTLQNFRRIYESGKKLQAEITFIPGVIDAPEIEEAAKFIGSIDRNIPLRITGFIKLSNMEFRAPTGEEVEAAARLAMKHLETVNYLSGDMPRVGEPPVRLF</sequence>
<dbReference type="InterPro" id="IPR007197">
    <property type="entry name" value="rSAM"/>
</dbReference>
<dbReference type="InterPro" id="IPR013785">
    <property type="entry name" value="Aldolase_TIM"/>
</dbReference>
<dbReference type="RefSeq" id="WP_353714594.1">
    <property type="nucleotide sequence ID" value="NZ_CP159307.1"/>
</dbReference>
<dbReference type="SUPFAM" id="SSF102114">
    <property type="entry name" value="Radical SAM enzymes"/>
    <property type="match status" value="1"/>
</dbReference>
<feature type="domain" description="Radical SAM core" evidence="7">
    <location>
        <begin position="27"/>
        <end position="258"/>
    </location>
</feature>
<keyword evidence="2" id="KW-0004">4Fe-4S</keyword>
<dbReference type="EMBL" id="CP159307">
    <property type="protein sequence ID" value="XCH33353.1"/>
    <property type="molecule type" value="Genomic_DNA"/>
</dbReference>
<keyword evidence="3" id="KW-0949">S-adenosyl-L-methionine</keyword>
<accession>A0AAU8G8X0</accession>
<organism evidence="8">
    <name type="scientific">Dehalogenimonas sp. 4OHTPN</name>
    <dbReference type="NCBI Taxonomy" id="3166643"/>
    <lineage>
        <taxon>Bacteria</taxon>
        <taxon>Bacillati</taxon>
        <taxon>Chloroflexota</taxon>
        <taxon>Dehalococcoidia</taxon>
        <taxon>Dehalococcoidales</taxon>
        <taxon>Dehalococcoidaceae</taxon>
        <taxon>Dehalogenimonas</taxon>
    </lineage>
</organism>
<dbReference type="Pfam" id="PF04055">
    <property type="entry name" value="Radical_SAM"/>
    <property type="match status" value="1"/>
</dbReference>
<protein>
    <submittedName>
        <fullName evidence="8">Radical SAM protein</fullName>
    </submittedName>
</protein>
<evidence type="ECO:0000256" key="6">
    <source>
        <dbReference type="ARBA" id="ARBA00023014"/>
    </source>
</evidence>
<keyword evidence="4" id="KW-0479">Metal-binding</keyword>
<dbReference type="PANTHER" id="PTHR30352:SF5">
    <property type="entry name" value="PYRUVATE FORMATE-LYASE 1-ACTIVATING ENZYME"/>
    <property type="match status" value="1"/>
</dbReference>
<evidence type="ECO:0000259" key="7">
    <source>
        <dbReference type="PROSITE" id="PS51918"/>
    </source>
</evidence>
<dbReference type="PANTHER" id="PTHR30352">
    <property type="entry name" value="PYRUVATE FORMATE-LYASE-ACTIVATING ENZYME"/>
    <property type="match status" value="1"/>
</dbReference>
<evidence type="ECO:0000256" key="5">
    <source>
        <dbReference type="ARBA" id="ARBA00023004"/>
    </source>
</evidence>
<keyword evidence="5" id="KW-0408">Iron</keyword>
<evidence type="ECO:0000256" key="4">
    <source>
        <dbReference type="ARBA" id="ARBA00022723"/>
    </source>
</evidence>
<dbReference type="SFLD" id="SFLDS00029">
    <property type="entry name" value="Radical_SAM"/>
    <property type="match status" value="1"/>
</dbReference>
<evidence type="ECO:0000256" key="2">
    <source>
        <dbReference type="ARBA" id="ARBA00022485"/>
    </source>
</evidence>
<dbReference type="CDD" id="cd01335">
    <property type="entry name" value="Radical_SAM"/>
    <property type="match status" value="1"/>
</dbReference>
<proteinExistence type="predicted"/>
<dbReference type="AlphaFoldDB" id="A0AAU8G8X0"/>
<dbReference type="GO" id="GO:0046872">
    <property type="term" value="F:metal ion binding"/>
    <property type="evidence" value="ECO:0007669"/>
    <property type="project" value="UniProtKB-KW"/>
</dbReference>
<comment type="cofactor">
    <cofactor evidence="1">
        <name>[4Fe-4S] cluster</name>
        <dbReference type="ChEBI" id="CHEBI:49883"/>
    </cofactor>
</comment>
<dbReference type="InterPro" id="IPR034457">
    <property type="entry name" value="Organic_radical-activating"/>
</dbReference>
<dbReference type="InterPro" id="IPR058240">
    <property type="entry name" value="rSAM_sf"/>
</dbReference>